<evidence type="ECO:0000256" key="1">
    <source>
        <dbReference type="SAM" id="SignalP"/>
    </source>
</evidence>
<evidence type="ECO:0000313" key="3">
    <source>
        <dbReference type="Proteomes" id="UP000679779"/>
    </source>
</evidence>
<organism evidence="2 3">
    <name type="scientific">Paenibacillus albilobatus</name>
    <dbReference type="NCBI Taxonomy" id="2716884"/>
    <lineage>
        <taxon>Bacteria</taxon>
        <taxon>Bacillati</taxon>
        <taxon>Bacillota</taxon>
        <taxon>Bacilli</taxon>
        <taxon>Bacillales</taxon>
        <taxon>Paenibacillaceae</taxon>
        <taxon>Paenibacillus</taxon>
    </lineage>
</organism>
<name>A0A919XHN8_9BACL</name>
<feature type="chain" id="PRO_5039634117" description="DUF3221 domain-containing protein" evidence="1">
    <location>
        <begin position="23"/>
        <end position="91"/>
    </location>
</feature>
<dbReference type="EMBL" id="BORQ01000003">
    <property type="protein sequence ID" value="GIO31919.1"/>
    <property type="molecule type" value="Genomic_DNA"/>
</dbReference>
<evidence type="ECO:0000313" key="2">
    <source>
        <dbReference type="EMBL" id="GIO31919.1"/>
    </source>
</evidence>
<feature type="signal peptide" evidence="1">
    <location>
        <begin position="1"/>
        <end position="22"/>
    </location>
</feature>
<accession>A0A919XHN8</accession>
<sequence>MKAKWLVSLILFVVLAAGCSHSNRFEVEGRIESVDAEKSVLHVSGFEVKVKNAEGYRVGDHIKAVLESPYADKDVYDPAKTKTVSIEKGSP</sequence>
<keyword evidence="3" id="KW-1185">Reference proteome</keyword>
<evidence type="ECO:0008006" key="4">
    <source>
        <dbReference type="Google" id="ProtNLM"/>
    </source>
</evidence>
<reference evidence="2" key="1">
    <citation type="submission" date="2021-03" db="EMBL/GenBank/DDBJ databases">
        <title>Antimicrobial resistance genes in bacteria isolated from Japanese honey, and their potential for conferring macrolide and lincosamide resistance in the American foulbrood pathogen Paenibacillus larvae.</title>
        <authorList>
            <person name="Okamoto M."/>
            <person name="Kumagai M."/>
            <person name="Kanamori H."/>
            <person name="Takamatsu D."/>
        </authorList>
    </citation>
    <scope>NUCLEOTIDE SEQUENCE</scope>
    <source>
        <strain evidence="2">J2TS6</strain>
    </source>
</reference>
<dbReference type="Proteomes" id="UP000679779">
    <property type="component" value="Unassembled WGS sequence"/>
</dbReference>
<dbReference type="PROSITE" id="PS51257">
    <property type="entry name" value="PROKAR_LIPOPROTEIN"/>
    <property type="match status" value="1"/>
</dbReference>
<keyword evidence="1" id="KW-0732">Signal</keyword>
<protein>
    <recommendedName>
        <fullName evidence="4">DUF3221 domain-containing protein</fullName>
    </recommendedName>
</protein>
<gene>
    <name evidence="2" type="ORF">J2TS6_30600</name>
</gene>
<comment type="caution">
    <text evidence="2">The sequence shown here is derived from an EMBL/GenBank/DDBJ whole genome shotgun (WGS) entry which is preliminary data.</text>
</comment>
<dbReference type="RefSeq" id="WP_160042795.1">
    <property type="nucleotide sequence ID" value="NZ_BORQ01000003.1"/>
</dbReference>
<proteinExistence type="predicted"/>
<dbReference type="AlphaFoldDB" id="A0A919XHN8"/>